<dbReference type="SUPFAM" id="SSF51658">
    <property type="entry name" value="Xylose isomerase-like"/>
    <property type="match status" value="1"/>
</dbReference>
<dbReference type="PANTHER" id="PTHR12110">
    <property type="entry name" value="HYDROXYPYRUVATE ISOMERASE"/>
    <property type="match status" value="1"/>
</dbReference>
<proteinExistence type="predicted"/>
<evidence type="ECO:0000259" key="1">
    <source>
        <dbReference type="Pfam" id="PF01261"/>
    </source>
</evidence>
<dbReference type="InterPro" id="IPR013022">
    <property type="entry name" value="Xyl_isomerase-like_TIM-brl"/>
</dbReference>
<gene>
    <name evidence="2" type="ORF">METZ01_LOCUS338804</name>
</gene>
<dbReference type="Pfam" id="PF01261">
    <property type="entry name" value="AP_endonuc_2"/>
    <property type="match status" value="1"/>
</dbReference>
<protein>
    <recommendedName>
        <fullName evidence="1">Xylose isomerase-like TIM barrel domain-containing protein</fullName>
    </recommendedName>
</protein>
<feature type="domain" description="Xylose isomerase-like TIM barrel" evidence="1">
    <location>
        <begin position="29"/>
        <end position="159"/>
    </location>
</feature>
<dbReference type="InterPro" id="IPR036237">
    <property type="entry name" value="Xyl_isomerase-like_sf"/>
</dbReference>
<dbReference type="InterPro" id="IPR050312">
    <property type="entry name" value="IolE/XylAMocC-like"/>
</dbReference>
<evidence type="ECO:0000313" key="2">
    <source>
        <dbReference type="EMBL" id="SVC85950.1"/>
    </source>
</evidence>
<dbReference type="Gene3D" id="3.20.20.150">
    <property type="entry name" value="Divalent-metal-dependent TIM barrel enzymes"/>
    <property type="match status" value="1"/>
</dbReference>
<feature type="non-terminal residue" evidence="2">
    <location>
        <position position="170"/>
    </location>
</feature>
<organism evidence="2">
    <name type="scientific">marine metagenome</name>
    <dbReference type="NCBI Taxonomy" id="408172"/>
    <lineage>
        <taxon>unclassified sequences</taxon>
        <taxon>metagenomes</taxon>
        <taxon>ecological metagenomes</taxon>
    </lineage>
</organism>
<accession>A0A382QM08</accession>
<name>A0A382QM08_9ZZZZ</name>
<reference evidence="2" key="1">
    <citation type="submission" date="2018-05" db="EMBL/GenBank/DDBJ databases">
        <authorList>
            <person name="Lanie J.A."/>
            <person name="Ng W.-L."/>
            <person name="Kazmierczak K.M."/>
            <person name="Andrzejewski T.M."/>
            <person name="Davidsen T.M."/>
            <person name="Wayne K.J."/>
            <person name="Tettelin H."/>
            <person name="Glass J.I."/>
            <person name="Rusch D."/>
            <person name="Podicherti R."/>
            <person name="Tsui H.-C.T."/>
            <person name="Winkler M.E."/>
        </authorList>
    </citation>
    <scope>NUCLEOTIDE SEQUENCE</scope>
</reference>
<sequence>MYQWPDPQAAPVLQGTGQGDLIFLELPAQLAARGIGMLEVCHFHFPQLDDGYIGEFRQALADSGVELFSILIDAGDITHPDAARRNEEVAWIRTWMEIAARCGARCVRVIAGDAEPVNSGDWHDMEAVQLSAGHLRELAGVGRDVGLEVVTENFRAMGSKAGALNAILDQ</sequence>
<dbReference type="EMBL" id="UINC01115142">
    <property type="protein sequence ID" value="SVC85950.1"/>
    <property type="molecule type" value="Genomic_DNA"/>
</dbReference>
<dbReference type="AlphaFoldDB" id="A0A382QM08"/>